<dbReference type="EMBL" id="NKCZ01000055">
    <property type="protein sequence ID" value="POD88926.1"/>
    <property type="molecule type" value="Genomic_DNA"/>
</dbReference>
<dbReference type="Proteomes" id="UP000236990">
    <property type="component" value="Unassembled WGS sequence"/>
</dbReference>
<sequence length="59" mass="7037">MSRLRIHKVNSWLTLWRGCALGETAMYMMFSLATEARKHIKARFYTWQRSNGLDFHTNC</sequence>
<name>A0A2S3U9B2_LACPN</name>
<dbReference type="AlphaFoldDB" id="A0A2S3U9B2"/>
<evidence type="ECO:0000313" key="1">
    <source>
        <dbReference type="EMBL" id="POD88926.1"/>
    </source>
</evidence>
<accession>A0A2S3U9B2</accession>
<evidence type="ECO:0000313" key="2">
    <source>
        <dbReference type="Proteomes" id="UP000236990"/>
    </source>
</evidence>
<proteinExistence type="predicted"/>
<comment type="caution">
    <text evidence="1">The sequence shown here is derived from an EMBL/GenBank/DDBJ whole genome shotgun (WGS) entry which is preliminary data.</text>
</comment>
<gene>
    <name evidence="1" type="ORF">S101258_00342</name>
</gene>
<organism evidence="1 2">
    <name type="scientific">Lactiplantibacillus plantarum subsp. plantarum</name>
    <dbReference type="NCBI Taxonomy" id="337330"/>
    <lineage>
        <taxon>Bacteria</taxon>
        <taxon>Bacillati</taxon>
        <taxon>Bacillota</taxon>
        <taxon>Bacilli</taxon>
        <taxon>Lactobacillales</taxon>
        <taxon>Lactobacillaceae</taxon>
        <taxon>Lactiplantibacillus</taxon>
    </lineage>
</organism>
<protein>
    <submittedName>
        <fullName evidence="1">Uncharacterized protein</fullName>
    </submittedName>
</protein>
<reference evidence="1 2" key="1">
    <citation type="submission" date="2017-06" db="EMBL/GenBank/DDBJ databases">
        <title>Genome sequence of Lactobacillus plantarum subsp. plantarum strain SRCM101258.</title>
        <authorList>
            <person name="Cho S.H."/>
        </authorList>
    </citation>
    <scope>NUCLEOTIDE SEQUENCE [LARGE SCALE GENOMIC DNA]</scope>
    <source>
        <strain evidence="1 2">SRCM101258</strain>
    </source>
</reference>